<proteinExistence type="predicted"/>
<dbReference type="AlphaFoldDB" id="Q5Z3A7"/>
<feature type="region of interest" description="Disordered" evidence="1">
    <location>
        <begin position="1"/>
        <end position="41"/>
    </location>
</feature>
<dbReference type="Pfam" id="PF21848">
    <property type="entry name" value="DUF6907"/>
    <property type="match status" value="1"/>
</dbReference>
<keyword evidence="3" id="KW-1185">Reference proteome</keyword>
<dbReference type="HOGENOM" id="CLU_1702419_0_0_11"/>
<dbReference type="KEGG" id="nfa:NFA_2420"/>
<name>Q5Z3A7_NOCFA</name>
<evidence type="ECO:0000313" key="3">
    <source>
        <dbReference type="Proteomes" id="UP000006820"/>
    </source>
</evidence>
<organism evidence="2 3">
    <name type="scientific">Nocardia farcinica (strain IFM 10152)</name>
    <dbReference type="NCBI Taxonomy" id="247156"/>
    <lineage>
        <taxon>Bacteria</taxon>
        <taxon>Bacillati</taxon>
        <taxon>Actinomycetota</taxon>
        <taxon>Actinomycetes</taxon>
        <taxon>Mycobacteriales</taxon>
        <taxon>Nocardiaceae</taxon>
        <taxon>Nocardia</taxon>
    </lineage>
</organism>
<protein>
    <submittedName>
        <fullName evidence="2">Uncharacterized protein</fullName>
    </submittedName>
</protein>
<accession>Q5Z3A7</accession>
<evidence type="ECO:0000256" key="1">
    <source>
        <dbReference type="SAM" id="MobiDB-lite"/>
    </source>
</evidence>
<reference evidence="2 3" key="1">
    <citation type="journal article" date="2004" name="Proc. Natl. Acad. Sci. U.S.A.">
        <title>The complete genomic sequence of Nocardia farcinica IFM 10152.</title>
        <authorList>
            <person name="Ishikawa J."/>
            <person name="Yamashita A."/>
            <person name="Mikami Y."/>
            <person name="Hoshino Y."/>
            <person name="Kurita H."/>
            <person name="Hotta K."/>
            <person name="Shiba T."/>
            <person name="Hattori M."/>
        </authorList>
    </citation>
    <scope>NUCLEOTIDE SEQUENCE [LARGE SCALE GENOMIC DNA]</scope>
    <source>
        <strain evidence="2 3">IFM 10152</strain>
    </source>
</reference>
<sequence length="154" mass="16516">MADPRQESGPGAGPTAHRAKNPATPKRQGHAMNGITPTPEPVNELSVAQAQNAITAARPCPSWCDTPGGHADEAPADRSCWSEDRGLALNIMPWHRGLPIVIETGAMRPVGETESVVTLLFKNGPEELSGRLTAWEARRLAADLLHFANLTKEK</sequence>
<dbReference type="EMBL" id="AP006618">
    <property type="protein sequence ID" value="BAD55084.1"/>
    <property type="molecule type" value="Genomic_DNA"/>
</dbReference>
<dbReference type="STRING" id="247156.NFA_2420"/>
<evidence type="ECO:0000313" key="2">
    <source>
        <dbReference type="EMBL" id="BAD55084.1"/>
    </source>
</evidence>
<dbReference type="InterPro" id="IPR054202">
    <property type="entry name" value="DUF6907"/>
</dbReference>
<dbReference type="Proteomes" id="UP000006820">
    <property type="component" value="Chromosome"/>
</dbReference>
<gene>
    <name evidence="2" type="ordered locus">NFA_2420</name>
</gene>